<feature type="site" description="Electron transfer via tryptophanyl radical" evidence="9">
    <location>
        <position position="367"/>
    </location>
</feature>
<dbReference type="InterPro" id="IPR002081">
    <property type="entry name" value="Cryptochrome/DNA_photolyase_1"/>
</dbReference>
<dbReference type="AlphaFoldDB" id="A0A8I1KLD7"/>
<comment type="similarity">
    <text evidence="10">Belongs to the DNA photolyase family.</text>
</comment>
<evidence type="ECO:0000259" key="12">
    <source>
        <dbReference type="PROSITE" id="PS51645"/>
    </source>
</evidence>
<keyword evidence="14" id="KW-1185">Reference proteome</keyword>
<dbReference type="PRINTS" id="PR00147">
    <property type="entry name" value="DNAPHOTLYASE"/>
</dbReference>
<comment type="cofactor">
    <cofactor evidence="1">
        <name>(6R)-5,10-methylene-5,6,7,8-tetrahydrofolate</name>
        <dbReference type="ChEBI" id="CHEBI:15636"/>
    </cofactor>
</comment>
<feature type="site" description="Electron transfer via tryptophanyl radical" evidence="9">
    <location>
        <position position="314"/>
    </location>
</feature>
<dbReference type="PANTHER" id="PTHR11455:SF9">
    <property type="entry name" value="CRYPTOCHROME CIRCADIAN CLOCK 5 ISOFORM X1"/>
    <property type="match status" value="1"/>
</dbReference>
<dbReference type="EC" id="4.1.99.3" evidence="2"/>
<dbReference type="GO" id="GO:0003904">
    <property type="term" value="F:deoxyribodipyrimidine photo-lyase activity"/>
    <property type="evidence" value="ECO:0007669"/>
    <property type="project" value="UniProtKB-EC"/>
</dbReference>
<proteinExistence type="inferred from homology"/>
<name>A0A8I1KLD7_9HYPH</name>
<gene>
    <name evidence="13" type="ORF">JDN41_06205</name>
</gene>
<evidence type="ECO:0000256" key="4">
    <source>
        <dbReference type="ARBA" id="ARBA00022630"/>
    </source>
</evidence>
<dbReference type="Pfam" id="PF00875">
    <property type="entry name" value="DNA_photolyase"/>
    <property type="match status" value="1"/>
</dbReference>
<feature type="binding site" evidence="8">
    <location>
        <begin position="243"/>
        <end position="247"/>
    </location>
    <ligand>
        <name>FAD</name>
        <dbReference type="ChEBI" id="CHEBI:57692"/>
    </ligand>
</feature>
<dbReference type="PANTHER" id="PTHR11455">
    <property type="entry name" value="CRYPTOCHROME"/>
    <property type="match status" value="1"/>
</dbReference>
<feature type="site" description="Electron transfer via tryptophanyl radical" evidence="9">
    <location>
        <position position="390"/>
    </location>
</feature>
<dbReference type="InterPro" id="IPR014729">
    <property type="entry name" value="Rossmann-like_a/b/a_fold"/>
</dbReference>
<reference evidence="13 14" key="1">
    <citation type="submission" date="2020-12" db="EMBL/GenBank/DDBJ databases">
        <title>Revised draft genomes of Rhodomicrobium vannielii ATCC 17100 and Rhodomicrobium udaipurense JA643.</title>
        <authorList>
            <person name="Conners E.M."/>
            <person name="Davenport E.J."/>
            <person name="Bose A."/>
        </authorList>
    </citation>
    <scope>NUCLEOTIDE SEQUENCE [LARGE SCALE GENOMIC DNA]</scope>
    <source>
        <strain evidence="13 14">JA643</strain>
    </source>
</reference>
<keyword evidence="5 8" id="KW-0274">FAD</keyword>
<evidence type="ECO:0000256" key="11">
    <source>
        <dbReference type="SAM" id="MobiDB-lite"/>
    </source>
</evidence>
<accession>A0A8I1KLD7</accession>
<organism evidence="13 14">
    <name type="scientific">Rhodomicrobium udaipurense</name>
    <dbReference type="NCBI Taxonomy" id="1202716"/>
    <lineage>
        <taxon>Bacteria</taxon>
        <taxon>Pseudomonadati</taxon>
        <taxon>Pseudomonadota</taxon>
        <taxon>Alphaproteobacteria</taxon>
        <taxon>Hyphomicrobiales</taxon>
        <taxon>Hyphomicrobiaceae</taxon>
        <taxon>Rhodomicrobium</taxon>
    </lineage>
</organism>
<feature type="binding site" evidence="8">
    <location>
        <begin position="380"/>
        <end position="382"/>
    </location>
    <ligand>
        <name>FAD</name>
        <dbReference type="ChEBI" id="CHEBI:57692"/>
    </ligand>
</feature>
<evidence type="ECO:0000256" key="1">
    <source>
        <dbReference type="ARBA" id="ARBA00001932"/>
    </source>
</evidence>
<dbReference type="EMBL" id="JAEMUK010000011">
    <property type="protein sequence ID" value="MBJ7543148.1"/>
    <property type="molecule type" value="Genomic_DNA"/>
</dbReference>
<feature type="region of interest" description="Disordered" evidence="11">
    <location>
        <begin position="164"/>
        <end position="183"/>
    </location>
</feature>
<comment type="caution">
    <text evidence="13">The sequence shown here is derived from an EMBL/GenBank/DDBJ whole genome shotgun (WGS) entry which is preliminary data.</text>
</comment>
<evidence type="ECO:0000256" key="2">
    <source>
        <dbReference type="ARBA" id="ARBA00013149"/>
    </source>
</evidence>
<dbReference type="Gene3D" id="3.40.50.620">
    <property type="entry name" value="HUPs"/>
    <property type="match status" value="1"/>
</dbReference>
<dbReference type="FunFam" id="1.10.579.10:FF:000003">
    <property type="entry name" value="Deoxyribodipyrimidine photo-lyase"/>
    <property type="match status" value="1"/>
</dbReference>
<evidence type="ECO:0000256" key="10">
    <source>
        <dbReference type="RuleBase" id="RU004182"/>
    </source>
</evidence>
<dbReference type="InterPro" id="IPR005101">
    <property type="entry name" value="Cryptochr/Photolyase_FAD-bd"/>
</dbReference>
<keyword evidence="6 10" id="KW-0157">Chromophore</keyword>
<evidence type="ECO:0000256" key="6">
    <source>
        <dbReference type="ARBA" id="ARBA00022991"/>
    </source>
</evidence>
<evidence type="ECO:0000256" key="8">
    <source>
        <dbReference type="PIRSR" id="PIRSR602081-1"/>
    </source>
</evidence>
<feature type="binding site" evidence="8">
    <location>
        <position position="280"/>
    </location>
    <ligand>
        <name>FAD</name>
        <dbReference type="ChEBI" id="CHEBI:57692"/>
    </ligand>
</feature>
<dbReference type="PROSITE" id="PS51645">
    <property type="entry name" value="PHR_CRY_ALPHA_BETA"/>
    <property type="match status" value="1"/>
</dbReference>
<evidence type="ECO:0000256" key="7">
    <source>
        <dbReference type="ARBA" id="ARBA00033999"/>
    </source>
</evidence>
<dbReference type="Gene3D" id="1.10.579.10">
    <property type="entry name" value="DNA Cyclobutane Dipyrimidine Photolyase, subunit A, domain 3"/>
    <property type="match status" value="1"/>
</dbReference>
<dbReference type="RefSeq" id="WP_037241845.1">
    <property type="nucleotide sequence ID" value="NZ_JAEMUK010000011.1"/>
</dbReference>
<protein>
    <recommendedName>
        <fullName evidence="3">Deoxyribodipyrimidine photo-lyase</fullName>
        <ecNumber evidence="2">4.1.99.3</ecNumber>
    </recommendedName>
</protein>
<dbReference type="InterPro" id="IPR006050">
    <property type="entry name" value="DNA_photolyase_N"/>
</dbReference>
<evidence type="ECO:0000313" key="14">
    <source>
        <dbReference type="Proteomes" id="UP000623250"/>
    </source>
</evidence>
<dbReference type="GO" id="GO:0000719">
    <property type="term" value="P:photoreactive repair"/>
    <property type="evidence" value="ECO:0007669"/>
    <property type="project" value="UniProtKB-ARBA"/>
</dbReference>
<dbReference type="GO" id="GO:0071949">
    <property type="term" value="F:FAD binding"/>
    <property type="evidence" value="ECO:0007669"/>
    <property type="project" value="TreeGrafter"/>
</dbReference>
<comment type="catalytic activity">
    <reaction evidence="7">
        <text>cyclobutadipyrimidine (in DNA) = 2 pyrimidine residues (in DNA).</text>
        <dbReference type="EC" id="4.1.99.3"/>
    </reaction>
</comment>
<dbReference type="GO" id="GO:0009416">
    <property type="term" value="P:response to light stimulus"/>
    <property type="evidence" value="ECO:0007669"/>
    <property type="project" value="TreeGrafter"/>
</dbReference>
<comment type="cofactor">
    <cofactor evidence="8">
        <name>FAD</name>
        <dbReference type="ChEBI" id="CHEBI:57692"/>
    </cofactor>
    <text evidence="8">Binds 1 FAD per subunit.</text>
</comment>
<feature type="domain" description="Photolyase/cryptochrome alpha/beta" evidence="12">
    <location>
        <begin position="8"/>
        <end position="137"/>
    </location>
</feature>
<dbReference type="InterPro" id="IPR036155">
    <property type="entry name" value="Crypto/Photolyase_N_sf"/>
</dbReference>
<dbReference type="Gene3D" id="1.25.40.80">
    <property type="match status" value="1"/>
</dbReference>
<keyword evidence="13" id="KW-0456">Lyase</keyword>
<dbReference type="SUPFAM" id="SSF48173">
    <property type="entry name" value="Cryptochrome/photolyase FAD-binding domain"/>
    <property type="match status" value="1"/>
</dbReference>
<evidence type="ECO:0000313" key="13">
    <source>
        <dbReference type="EMBL" id="MBJ7543148.1"/>
    </source>
</evidence>
<evidence type="ECO:0000256" key="3">
    <source>
        <dbReference type="ARBA" id="ARBA00014046"/>
    </source>
</evidence>
<dbReference type="PROSITE" id="PS00394">
    <property type="entry name" value="DNA_PHOTOLYASES_1_1"/>
    <property type="match status" value="1"/>
</dbReference>
<dbReference type="SUPFAM" id="SSF52425">
    <property type="entry name" value="Cryptochrome/photolyase, N-terminal domain"/>
    <property type="match status" value="1"/>
</dbReference>
<evidence type="ECO:0000256" key="9">
    <source>
        <dbReference type="PIRSR" id="PIRSR602081-2"/>
    </source>
</evidence>
<dbReference type="PROSITE" id="PS00691">
    <property type="entry name" value="DNA_PHOTOLYASES_1_2"/>
    <property type="match status" value="1"/>
</dbReference>
<dbReference type="InterPro" id="IPR036134">
    <property type="entry name" value="Crypto/Photolyase_FAD-like_sf"/>
</dbReference>
<dbReference type="GO" id="GO:0003677">
    <property type="term" value="F:DNA binding"/>
    <property type="evidence" value="ECO:0007669"/>
    <property type="project" value="TreeGrafter"/>
</dbReference>
<dbReference type="InterPro" id="IPR018394">
    <property type="entry name" value="DNA_photolyase_1_CS_C"/>
</dbReference>
<dbReference type="Proteomes" id="UP000623250">
    <property type="component" value="Unassembled WGS sequence"/>
</dbReference>
<dbReference type="Pfam" id="PF03441">
    <property type="entry name" value="FAD_binding_7"/>
    <property type="match status" value="1"/>
</dbReference>
<feature type="binding site" evidence="8">
    <location>
        <position position="231"/>
    </location>
    <ligand>
        <name>FAD</name>
        <dbReference type="ChEBI" id="CHEBI:57692"/>
    </ligand>
</feature>
<evidence type="ECO:0000256" key="5">
    <source>
        <dbReference type="ARBA" id="ARBA00022827"/>
    </source>
</evidence>
<sequence>MPRSSRAAPALVLFRRDLRLADHPALSAATETGAPVLPVYILDDETPGRWRMGGASRWWLHQSLRSLGADLEARGSRLVLRRGETERVLRDLIEETGARTIFFTRGYEPYQRALEERLKLSLEARGVSLRRFGGQILVEPENLANLAGAPFRVFTPFFRALSQRGEPSTPLPAPQKLAAPDSWPRSDALASWSLEPTKPDWARGIRAAWRPGETAARKRLAQFIETTLASYRTRRDEPGIDGTSRLSPHLAFGEIGPRQIWHAVQAAAEAAGDHAAADAYLREVGWREFSYHLLFHFPHLPEAPFRPEFEAFPWRDDETALEAWQRGRTGYPIVDAGMRQLWQTGWMHNRVRMIVASFLIKDLLLPWQTGADWFWDTLVDADLANNAASWQWVAGSGADAAPYFRIFNPVLQGEKFDARGDYVRAFVPELAKLPASLIHKPWTASAAALRDAGVTLGETWPHPIVDHVAARARALTAFASLKK</sequence>
<keyword evidence="4 8" id="KW-0285">Flavoprotein</keyword>